<dbReference type="Pfam" id="PF13619">
    <property type="entry name" value="KTSC"/>
    <property type="match status" value="1"/>
</dbReference>
<sequence>MARTRTAGGRRPVDSSALRSVGYDAASRVLEIEFVSGAVYTYADVPRRVHEELVDAPSHGRCFGRTVRGRYPYRRIR</sequence>
<evidence type="ECO:0000313" key="2">
    <source>
        <dbReference type="EMBL" id="GHH68982.1"/>
    </source>
</evidence>
<dbReference type="InterPro" id="IPR025309">
    <property type="entry name" value="KTSC_dom"/>
</dbReference>
<accession>A0A919KQZ6</accession>
<evidence type="ECO:0000313" key="3">
    <source>
        <dbReference type="Proteomes" id="UP000617734"/>
    </source>
</evidence>
<organism evidence="2 3">
    <name type="scientific">Kitasatospora indigofera</name>
    <dbReference type="NCBI Taxonomy" id="67307"/>
    <lineage>
        <taxon>Bacteria</taxon>
        <taxon>Bacillati</taxon>
        <taxon>Actinomycetota</taxon>
        <taxon>Actinomycetes</taxon>
        <taxon>Kitasatosporales</taxon>
        <taxon>Streptomycetaceae</taxon>
        <taxon>Kitasatospora</taxon>
    </lineage>
</organism>
<gene>
    <name evidence="2" type="ORF">GCM10018781_26960</name>
</gene>
<feature type="domain" description="KTSC" evidence="1">
    <location>
        <begin position="14"/>
        <end position="71"/>
    </location>
</feature>
<dbReference type="GeneID" id="95353155"/>
<evidence type="ECO:0000259" key="1">
    <source>
        <dbReference type="Pfam" id="PF13619"/>
    </source>
</evidence>
<dbReference type="RefSeq" id="WP_190211029.1">
    <property type="nucleotide sequence ID" value="NZ_BNBO01000011.1"/>
</dbReference>
<comment type="caution">
    <text evidence="2">The sequence shown here is derived from an EMBL/GenBank/DDBJ whole genome shotgun (WGS) entry which is preliminary data.</text>
</comment>
<name>A0A919KQZ6_9ACTN</name>
<reference evidence="2" key="1">
    <citation type="journal article" date="2014" name="Int. J. Syst. Evol. Microbiol.">
        <title>Complete genome sequence of Corynebacterium casei LMG S-19264T (=DSM 44701T), isolated from a smear-ripened cheese.</title>
        <authorList>
            <consortium name="US DOE Joint Genome Institute (JGI-PGF)"/>
            <person name="Walter F."/>
            <person name="Albersmeier A."/>
            <person name="Kalinowski J."/>
            <person name="Ruckert C."/>
        </authorList>
    </citation>
    <scope>NUCLEOTIDE SEQUENCE</scope>
    <source>
        <strain evidence="2">JCM 4646</strain>
    </source>
</reference>
<reference evidence="2" key="2">
    <citation type="submission" date="2020-09" db="EMBL/GenBank/DDBJ databases">
        <authorList>
            <person name="Sun Q."/>
            <person name="Ohkuma M."/>
        </authorList>
    </citation>
    <scope>NUCLEOTIDE SEQUENCE</scope>
    <source>
        <strain evidence="2">JCM 4646</strain>
    </source>
</reference>
<dbReference type="EMBL" id="BNBO01000011">
    <property type="protein sequence ID" value="GHH68982.1"/>
    <property type="molecule type" value="Genomic_DNA"/>
</dbReference>
<keyword evidence="3" id="KW-1185">Reference proteome</keyword>
<dbReference type="Proteomes" id="UP000617734">
    <property type="component" value="Unassembled WGS sequence"/>
</dbReference>
<protein>
    <recommendedName>
        <fullName evidence="1">KTSC domain-containing protein</fullName>
    </recommendedName>
</protein>
<proteinExistence type="predicted"/>
<dbReference type="AlphaFoldDB" id="A0A919KQZ6"/>